<keyword evidence="1" id="KW-0472">Membrane</keyword>
<proteinExistence type="predicted"/>
<feature type="transmembrane region" description="Helical" evidence="1">
    <location>
        <begin position="111"/>
        <end position="131"/>
    </location>
</feature>
<feature type="transmembrane region" description="Helical" evidence="1">
    <location>
        <begin position="82"/>
        <end position="99"/>
    </location>
</feature>
<reference evidence="2 3" key="1">
    <citation type="journal article" date="2020" name="IScience">
        <title>Genome Sequencing of the Endangered Kingdonia uniflora (Circaeasteraceae, Ranunculales) Reveals Potential Mechanisms of Evolutionary Specialization.</title>
        <authorList>
            <person name="Sun Y."/>
            <person name="Deng T."/>
            <person name="Zhang A."/>
            <person name="Moore M.J."/>
            <person name="Landis J.B."/>
            <person name="Lin N."/>
            <person name="Zhang H."/>
            <person name="Zhang X."/>
            <person name="Huang J."/>
            <person name="Zhang X."/>
            <person name="Sun H."/>
            <person name="Wang H."/>
        </authorList>
    </citation>
    <scope>NUCLEOTIDE SEQUENCE [LARGE SCALE GENOMIC DNA]</scope>
    <source>
        <strain evidence="2">TB1705</strain>
        <tissue evidence="2">Leaf</tissue>
    </source>
</reference>
<protein>
    <submittedName>
        <fullName evidence="2">Uncharacterized protein</fullName>
    </submittedName>
</protein>
<dbReference type="Proteomes" id="UP000541444">
    <property type="component" value="Unassembled WGS sequence"/>
</dbReference>
<feature type="non-terminal residue" evidence="2">
    <location>
        <position position="1"/>
    </location>
</feature>
<dbReference type="AlphaFoldDB" id="A0A7J7NS94"/>
<evidence type="ECO:0000313" key="3">
    <source>
        <dbReference type="Proteomes" id="UP000541444"/>
    </source>
</evidence>
<accession>A0A7J7NS94</accession>
<keyword evidence="1" id="KW-0812">Transmembrane</keyword>
<evidence type="ECO:0000256" key="1">
    <source>
        <dbReference type="SAM" id="Phobius"/>
    </source>
</evidence>
<dbReference type="EMBL" id="JACGCM010000620">
    <property type="protein sequence ID" value="KAF6170061.1"/>
    <property type="molecule type" value="Genomic_DNA"/>
</dbReference>
<evidence type="ECO:0000313" key="2">
    <source>
        <dbReference type="EMBL" id="KAF6170061.1"/>
    </source>
</evidence>
<name>A0A7J7NS94_9MAGN</name>
<organism evidence="2 3">
    <name type="scientific">Kingdonia uniflora</name>
    <dbReference type="NCBI Taxonomy" id="39325"/>
    <lineage>
        <taxon>Eukaryota</taxon>
        <taxon>Viridiplantae</taxon>
        <taxon>Streptophyta</taxon>
        <taxon>Embryophyta</taxon>
        <taxon>Tracheophyta</taxon>
        <taxon>Spermatophyta</taxon>
        <taxon>Magnoliopsida</taxon>
        <taxon>Ranunculales</taxon>
        <taxon>Circaeasteraceae</taxon>
        <taxon>Kingdonia</taxon>
    </lineage>
</organism>
<sequence>IFGLFYLFIIKYYYYDSPTLSSAHIFRIYSACTFSSIMHPFIYFGRFCMLDFFYVVSVVRWLFDGGGGVVALGTPRWVGSDVYLMGLWFGVVPVSHGLADKFLEFSKQKFIFGGLGVLVVVWRWRWCLYLGKPLLGL</sequence>
<gene>
    <name evidence="2" type="ORF">GIB67_042866</name>
</gene>
<keyword evidence="1" id="KW-1133">Transmembrane helix</keyword>
<comment type="caution">
    <text evidence="2">The sequence shown here is derived from an EMBL/GenBank/DDBJ whole genome shotgun (WGS) entry which is preliminary data.</text>
</comment>
<keyword evidence="3" id="KW-1185">Reference proteome</keyword>